<keyword evidence="4" id="KW-0238">DNA-binding</keyword>
<name>A0A073J2P3_9RHOB</name>
<evidence type="ECO:0000313" key="7">
    <source>
        <dbReference type="EMBL" id="KEJ96085.1"/>
    </source>
</evidence>
<dbReference type="Gene3D" id="4.10.430.10">
    <property type="entry name" value="Histone-like protein H-NS, C-terminal domain"/>
    <property type="match status" value="1"/>
</dbReference>
<evidence type="ECO:0000256" key="4">
    <source>
        <dbReference type="ARBA" id="ARBA00023125"/>
    </source>
</evidence>
<dbReference type="SMART" id="SM00528">
    <property type="entry name" value="HNS"/>
    <property type="match status" value="1"/>
</dbReference>
<dbReference type="GO" id="GO:0003681">
    <property type="term" value="F:bent DNA binding"/>
    <property type="evidence" value="ECO:0007669"/>
    <property type="project" value="TreeGrafter"/>
</dbReference>
<dbReference type="PANTHER" id="PTHR38097:SF2">
    <property type="entry name" value="DNA-BINDING PROTEIN STPA"/>
    <property type="match status" value="1"/>
</dbReference>
<dbReference type="GO" id="GO:0000976">
    <property type="term" value="F:transcription cis-regulatory region binding"/>
    <property type="evidence" value="ECO:0007669"/>
    <property type="project" value="TreeGrafter"/>
</dbReference>
<accession>A0A073J2P3</accession>
<organism evidence="7 8">
    <name type="scientific">Pseudosulfitobacter pseudonitzschiae</name>
    <dbReference type="NCBI Taxonomy" id="1402135"/>
    <lineage>
        <taxon>Bacteria</taxon>
        <taxon>Pseudomonadati</taxon>
        <taxon>Pseudomonadota</taxon>
        <taxon>Alphaproteobacteria</taxon>
        <taxon>Rhodobacterales</taxon>
        <taxon>Roseobacteraceae</taxon>
        <taxon>Pseudosulfitobacter</taxon>
    </lineage>
</organism>
<reference evidence="7 8" key="1">
    <citation type="submission" date="2014-01" db="EMBL/GenBank/DDBJ databases">
        <title>Sulfitobacter sp. H3 (MCCC 1A00686) Genome Sequencing.</title>
        <authorList>
            <person name="Lai Q."/>
            <person name="Hong Z."/>
        </authorList>
    </citation>
    <scope>NUCLEOTIDE SEQUENCE [LARGE SCALE GENOMIC DNA]</scope>
    <source>
        <strain evidence="7 8">H3</strain>
    </source>
</reference>
<dbReference type="OrthoDB" id="5297879at2"/>
<dbReference type="EMBL" id="JAMD01000004">
    <property type="protein sequence ID" value="KEJ96085.1"/>
    <property type="molecule type" value="Genomic_DNA"/>
</dbReference>
<evidence type="ECO:0000256" key="3">
    <source>
        <dbReference type="ARBA" id="ARBA00022490"/>
    </source>
</evidence>
<dbReference type="GO" id="GO:0001217">
    <property type="term" value="F:DNA-binding transcription repressor activity"/>
    <property type="evidence" value="ECO:0007669"/>
    <property type="project" value="TreeGrafter"/>
</dbReference>
<proteinExistence type="inferred from homology"/>
<dbReference type="AlphaFoldDB" id="A0A073J2P3"/>
<dbReference type="InterPro" id="IPR027444">
    <property type="entry name" value="H-NS_C_dom"/>
</dbReference>
<evidence type="ECO:0000313" key="8">
    <source>
        <dbReference type="Proteomes" id="UP000027746"/>
    </source>
</evidence>
<dbReference type="PANTHER" id="PTHR38097">
    <property type="match status" value="1"/>
</dbReference>
<keyword evidence="3" id="KW-0963">Cytoplasm</keyword>
<comment type="similarity">
    <text evidence="2">Belongs to the histone-like protein H-NS family.</text>
</comment>
<dbReference type="GO" id="GO:0003680">
    <property type="term" value="F:minor groove of adenine-thymine-rich DNA binding"/>
    <property type="evidence" value="ECO:0007669"/>
    <property type="project" value="TreeGrafter"/>
</dbReference>
<feature type="domain" description="DNA-binding protein H-NS-like C-terminal" evidence="6">
    <location>
        <begin position="63"/>
        <end position="108"/>
    </location>
</feature>
<dbReference type="Pfam" id="PF00816">
    <property type="entry name" value="Histone_HNS"/>
    <property type="match status" value="1"/>
</dbReference>
<dbReference type="GO" id="GO:0009295">
    <property type="term" value="C:nucleoid"/>
    <property type="evidence" value="ECO:0007669"/>
    <property type="project" value="UniProtKB-SubCell"/>
</dbReference>
<comment type="caution">
    <text evidence="7">The sequence shown here is derived from an EMBL/GenBank/DDBJ whole genome shotgun (WGS) entry which is preliminary data.</text>
</comment>
<evidence type="ECO:0000256" key="1">
    <source>
        <dbReference type="ARBA" id="ARBA00004453"/>
    </source>
</evidence>
<dbReference type="GO" id="GO:0005829">
    <property type="term" value="C:cytosol"/>
    <property type="evidence" value="ECO:0007669"/>
    <property type="project" value="TreeGrafter"/>
</dbReference>
<evidence type="ECO:0000259" key="6">
    <source>
        <dbReference type="SMART" id="SM00528"/>
    </source>
</evidence>
<dbReference type="GO" id="GO:0032993">
    <property type="term" value="C:protein-DNA complex"/>
    <property type="evidence" value="ECO:0007669"/>
    <property type="project" value="TreeGrafter"/>
</dbReference>
<sequence length="108" mass="11700">MNIDLNTMSHKDLEKLLIDVKAAIKTAQVRDRREALKAAEKAAAEYGFSLDELAGAAGSKKAGKAKRPSTPKYANPADASQTWTGKGRQPKWYVEALESGKTPADLEI</sequence>
<evidence type="ECO:0000256" key="2">
    <source>
        <dbReference type="ARBA" id="ARBA00010610"/>
    </source>
</evidence>
<dbReference type="GeneID" id="68871098"/>
<evidence type="ECO:0000256" key="5">
    <source>
        <dbReference type="SAM" id="MobiDB-lite"/>
    </source>
</evidence>
<dbReference type="InterPro" id="IPR037150">
    <property type="entry name" value="H-NS_C_dom_sf"/>
</dbReference>
<keyword evidence="8" id="KW-1185">Reference proteome</keyword>
<dbReference type="Proteomes" id="UP000027746">
    <property type="component" value="Unassembled WGS sequence"/>
</dbReference>
<comment type="subcellular location">
    <subcellularLocation>
        <location evidence="1">Cytoplasm</location>
        <location evidence="1">Nucleoid</location>
    </subcellularLocation>
</comment>
<dbReference type="RefSeq" id="WP_037925130.1">
    <property type="nucleotide sequence ID" value="NZ_CP054599.1"/>
</dbReference>
<gene>
    <name evidence="7" type="ORF">SUH3_17640</name>
</gene>
<protein>
    <recommendedName>
        <fullName evidence="6">DNA-binding protein H-NS-like C-terminal domain-containing protein</fullName>
    </recommendedName>
</protein>
<feature type="region of interest" description="Disordered" evidence="5">
    <location>
        <begin position="57"/>
        <end position="88"/>
    </location>
</feature>
<dbReference type="SUPFAM" id="SSF81273">
    <property type="entry name" value="H-NS histone-like proteins"/>
    <property type="match status" value="1"/>
</dbReference>